<dbReference type="EMBL" id="ML986579">
    <property type="protein sequence ID" value="KAF2270344.1"/>
    <property type="molecule type" value="Genomic_DNA"/>
</dbReference>
<evidence type="ECO:0000259" key="3">
    <source>
        <dbReference type="PROSITE" id="PS50222"/>
    </source>
</evidence>
<dbReference type="PROSITE" id="PS00018">
    <property type="entry name" value="EF_HAND_1"/>
    <property type="match status" value="1"/>
</dbReference>
<dbReference type="GO" id="GO:0005509">
    <property type="term" value="F:calcium ion binding"/>
    <property type="evidence" value="ECO:0007669"/>
    <property type="project" value="InterPro"/>
</dbReference>
<comment type="caution">
    <text evidence="4">The sequence shown here is derived from an EMBL/GenBank/DDBJ whole genome shotgun (WGS) entry which is preliminary data.</text>
</comment>
<dbReference type="InterPro" id="IPR011992">
    <property type="entry name" value="EF-hand-dom_pair"/>
</dbReference>
<keyword evidence="5" id="KW-1185">Reference proteome</keyword>
<proteinExistence type="predicted"/>
<dbReference type="InterPro" id="IPR002048">
    <property type="entry name" value="EF_hand_dom"/>
</dbReference>
<dbReference type="InterPro" id="IPR018247">
    <property type="entry name" value="EF_Hand_1_Ca_BS"/>
</dbReference>
<dbReference type="Pfam" id="PF13499">
    <property type="entry name" value="EF-hand_7"/>
    <property type="match status" value="1"/>
</dbReference>
<keyword evidence="1" id="KW-0106">Calcium</keyword>
<dbReference type="PROSITE" id="PS51257">
    <property type="entry name" value="PROKAR_LIPOPROTEIN"/>
    <property type="match status" value="1"/>
</dbReference>
<feature type="signal peptide" evidence="2">
    <location>
        <begin position="1"/>
        <end position="19"/>
    </location>
</feature>
<evidence type="ECO:0000256" key="1">
    <source>
        <dbReference type="ARBA" id="ARBA00022837"/>
    </source>
</evidence>
<feature type="domain" description="EF-hand" evidence="3">
    <location>
        <begin position="127"/>
        <end position="153"/>
    </location>
</feature>
<keyword evidence="2" id="KW-0732">Signal</keyword>
<dbReference type="SUPFAM" id="SSF47473">
    <property type="entry name" value="EF-hand"/>
    <property type="match status" value="1"/>
</dbReference>
<name>A0A9P4NBT1_9PLEO</name>
<dbReference type="Gene3D" id="1.10.238.10">
    <property type="entry name" value="EF-hand"/>
    <property type="match status" value="1"/>
</dbReference>
<dbReference type="PROSITE" id="PS50222">
    <property type="entry name" value="EF_HAND_2"/>
    <property type="match status" value="1"/>
</dbReference>
<dbReference type="CDD" id="cd00051">
    <property type="entry name" value="EFh"/>
    <property type="match status" value="1"/>
</dbReference>
<feature type="chain" id="PRO_5040362710" description="EF-hand domain-containing protein" evidence="2">
    <location>
        <begin position="20"/>
        <end position="153"/>
    </location>
</feature>
<organism evidence="4 5">
    <name type="scientific">Lojkania enalia</name>
    <dbReference type="NCBI Taxonomy" id="147567"/>
    <lineage>
        <taxon>Eukaryota</taxon>
        <taxon>Fungi</taxon>
        <taxon>Dikarya</taxon>
        <taxon>Ascomycota</taxon>
        <taxon>Pezizomycotina</taxon>
        <taxon>Dothideomycetes</taxon>
        <taxon>Pleosporomycetidae</taxon>
        <taxon>Pleosporales</taxon>
        <taxon>Pleosporales incertae sedis</taxon>
        <taxon>Lojkania</taxon>
    </lineage>
</organism>
<protein>
    <recommendedName>
        <fullName evidence="3">EF-hand domain-containing protein</fullName>
    </recommendedName>
</protein>
<accession>A0A9P4NBT1</accession>
<gene>
    <name evidence="4" type="ORF">CC78DRAFT_538896</name>
</gene>
<evidence type="ECO:0000313" key="4">
    <source>
        <dbReference type="EMBL" id="KAF2270344.1"/>
    </source>
</evidence>
<dbReference type="Proteomes" id="UP000800093">
    <property type="component" value="Unassembled WGS sequence"/>
</dbReference>
<dbReference type="AlphaFoldDB" id="A0A9P4NBT1"/>
<evidence type="ECO:0000256" key="2">
    <source>
        <dbReference type="SAM" id="SignalP"/>
    </source>
</evidence>
<evidence type="ECO:0000313" key="5">
    <source>
        <dbReference type="Proteomes" id="UP000800093"/>
    </source>
</evidence>
<dbReference type="OrthoDB" id="3799936at2759"/>
<sequence length="153" mass="16895">MKASNIILALLSLIGVTSACCKHYGLSRCCGKGKCNIFCCNCDGGCKPKSECCKDTCFAGCYNSGGYKGNCIRWCTHRCKSKRAVEEDLTLCSNGTTASDEEMFRAVDVNGVGYFTYEQFLAYENVTHDESAKSRFNEYDRNGDGVITLDEMR</sequence>
<reference evidence="5" key="1">
    <citation type="journal article" date="2020" name="Stud. Mycol.">
        <title>101 Dothideomycetes genomes: A test case for predicting lifestyles and emergence of pathogens.</title>
        <authorList>
            <person name="Haridas S."/>
            <person name="Albert R."/>
            <person name="Binder M."/>
            <person name="Bloem J."/>
            <person name="LaButti K."/>
            <person name="Salamov A."/>
            <person name="Andreopoulos B."/>
            <person name="Baker S."/>
            <person name="Barry K."/>
            <person name="Bills G."/>
            <person name="Bluhm B."/>
            <person name="Cannon C."/>
            <person name="Castanera R."/>
            <person name="Culley D."/>
            <person name="Daum C."/>
            <person name="Ezra D."/>
            <person name="Gonzalez J."/>
            <person name="Henrissat B."/>
            <person name="Kuo A."/>
            <person name="Liang C."/>
            <person name="Lipzen A."/>
            <person name="Lutzoni F."/>
            <person name="Magnuson J."/>
            <person name="Mondo S."/>
            <person name="Nolan M."/>
            <person name="Ohm R."/>
            <person name="Pangilinan J."/>
            <person name="Park H.-J."/>
            <person name="Ramirez L."/>
            <person name="Alfaro M."/>
            <person name="Sun H."/>
            <person name="Tritt A."/>
            <person name="Yoshinaga Y."/>
            <person name="Zwiers L.-H."/>
            <person name="Turgeon B."/>
            <person name="Goodwin S."/>
            <person name="Spatafora J."/>
            <person name="Crous P."/>
            <person name="Grigoriev I."/>
        </authorList>
    </citation>
    <scope>NUCLEOTIDE SEQUENCE [LARGE SCALE GENOMIC DNA]</scope>
    <source>
        <strain evidence="5">CBS 304.66</strain>
    </source>
</reference>